<dbReference type="NCBIfam" id="TIGR02532">
    <property type="entry name" value="IV_pilin_GFxxxE"/>
    <property type="match status" value="1"/>
</dbReference>
<evidence type="ECO:0000313" key="3">
    <source>
        <dbReference type="Proteomes" id="UP001501321"/>
    </source>
</evidence>
<dbReference type="EMBL" id="BAABFC010000030">
    <property type="protein sequence ID" value="GAA4504592.1"/>
    <property type="molecule type" value="Genomic_DNA"/>
</dbReference>
<sequence>MSARGNQGFTLLELVVGMVLLALALVMITGVLAPLVSQQREPLYQVRAAELAQALLGEIAGRSFDEHSDRSGLTSNNRYRYCGAILLTELEESSGDCTDPADYGPDGESHDQFNDVDDFNAYCPSQGGSAISGDTYASLRGLDPTLYAHFSLTSCLSNAPQWLGGSGRTDLAKRYQVTVTTPSGEALPFTGYRSNY</sequence>
<evidence type="ECO:0000256" key="1">
    <source>
        <dbReference type="SAM" id="Phobius"/>
    </source>
</evidence>
<keyword evidence="3" id="KW-1185">Reference proteome</keyword>
<feature type="transmembrane region" description="Helical" evidence="1">
    <location>
        <begin position="12"/>
        <end position="36"/>
    </location>
</feature>
<keyword evidence="1" id="KW-0812">Transmembrane</keyword>
<dbReference type="RefSeq" id="WP_345015109.1">
    <property type="nucleotide sequence ID" value="NZ_BAABFC010000030.1"/>
</dbReference>
<comment type="caution">
    <text evidence="2">The sequence shown here is derived from an EMBL/GenBank/DDBJ whole genome shotgun (WGS) entry which is preliminary data.</text>
</comment>
<organism evidence="2 3">
    <name type="scientific">Pseudaeromonas paramecii</name>
    <dbReference type="NCBI Taxonomy" id="2138166"/>
    <lineage>
        <taxon>Bacteria</taxon>
        <taxon>Pseudomonadati</taxon>
        <taxon>Pseudomonadota</taxon>
        <taxon>Gammaproteobacteria</taxon>
        <taxon>Aeromonadales</taxon>
        <taxon>Aeromonadaceae</taxon>
        <taxon>Pseudaeromonas</taxon>
    </lineage>
</organism>
<proteinExistence type="predicted"/>
<evidence type="ECO:0000313" key="2">
    <source>
        <dbReference type="EMBL" id="GAA4504592.1"/>
    </source>
</evidence>
<dbReference type="PROSITE" id="PS00409">
    <property type="entry name" value="PROKAR_NTER_METHYL"/>
    <property type="match status" value="1"/>
</dbReference>
<keyword evidence="1" id="KW-1133">Transmembrane helix</keyword>
<dbReference type="InterPro" id="IPR012902">
    <property type="entry name" value="N_methyl_site"/>
</dbReference>
<reference evidence="3" key="1">
    <citation type="journal article" date="2019" name="Int. J. Syst. Evol. Microbiol.">
        <title>The Global Catalogue of Microorganisms (GCM) 10K type strain sequencing project: providing services to taxonomists for standard genome sequencing and annotation.</title>
        <authorList>
            <consortium name="The Broad Institute Genomics Platform"/>
            <consortium name="The Broad Institute Genome Sequencing Center for Infectious Disease"/>
            <person name="Wu L."/>
            <person name="Ma J."/>
        </authorList>
    </citation>
    <scope>NUCLEOTIDE SEQUENCE [LARGE SCALE GENOMIC DNA]</scope>
    <source>
        <strain evidence="3">JCM 32226</strain>
    </source>
</reference>
<dbReference type="Pfam" id="PF07963">
    <property type="entry name" value="N_methyl"/>
    <property type="match status" value="1"/>
</dbReference>
<dbReference type="Proteomes" id="UP001501321">
    <property type="component" value="Unassembled WGS sequence"/>
</dbReference>
<protein>
    <submittedName>
        <fullName evidence="2">MSHA fimbrial minor subunit MshD</fullName>
    </submittedName>
</protein>
<name>A0ABP8QM62_9GAMM</name>
<accession>A0ABP8QM62</accession>
<gene>
    <name evidence="2" type="primary">mshD</name>
    <name evidence="2" type="ORF">GCM10023095_32770</name>
</gene>
<keyword evidence="1" id="KW-0472">Membrane</keyword>